<sequence>MLFGNTLTVLFLDGAISNFRKITEDTPNFLFAIYKKPTYIHTMFTINPFGYMNYHEVIRLIPTYVMLSAIEPS</sequence>
<reference evidence="1" key="1">
    <citation type="submission" date="2013-07" db="EMBL/GenBank/DDBJ databases">
        <title>The genome of Eucalyptus grandis.</title>
        <authorList>
            <person name="Schmutz J."/>
            <person name="Hayes R."/>
            <person name="Myburg A."/>
            <person name="Tuskan G."/>
            <person name="Grattapaglia D."/>
            <person name="Rokhsar D.S."/>
        </authorList>
    </citation>
    <scope>NUCLEOTIDE SEQUENCE</scope>
    <source>
        <tissue evidence="1">Leaf extractions</tissue>
    </source>
</reference>
<accession>A0A059D646</accession>
<proteinExistence type="predicted"/>
<organism evidence="1">
    <name type="scientific">Eucalyptus grandis</name>
    <name type="common">Flooded gum</name>
    <dbReference type="NCBI Taxonomy" id="71139"/>
    <lineage>
        <taxon>Eukaryota</taxon>
        <taxon>Viridiplantae</taxon>
        <taxon>Streptophyta</taxon>
        <taxon>Embryophyta</taxon>
        <taxon>Tracheophyta</taxon>
        <taxon>Spermatophyta</taxon>
        <taxon>Magnoliopsida</taxon>
        <taxon>eudicotyledons</taxon>
        <taxon>Gunneridae</taxon>
        <taxon>Pentapetalae</taxon>
        <taxon>rosids</taxon>
        <taxon>malvids</taxon>
        <taxon>Myrtales</taxon>
        <taxon>Myrtaceae</taxon>
        <taxon>Myrtoideae</taxon>
        <taxon>Eucalypteae</taxon>
        <taxon>Eucalyptus</taxon>
    </lineage>
</organism>
<protein>
    <submittedName>
        <fullName evidence="1">Uncharacterized protein</fullName>
    </submittedName>
</protein>
<evidence type="ECO:0000313" key="1">
    <source>
        <dbReference type="EMBL" id="KCW86218.1"/>
    </source>
</evidence>
<name>A0A059D646_EUCGR</name>
<gene>
    <name evidence="1" type="ORF">EUGRSUZ_B02906</name>
</gene>
<dbReference type="Gramene" id="KCW86218">
    <property type="protein sequence ID" value="KCW86218"/>
    <property type="gene ID" value="EUGRSUZ_B02906"/>
</dbReference>
<dbReference type="InParanoid" id="A0A059D646"/>
<dbReference type="AlphaFoldDB" id="A0A059D646"/>
<dbReference type="EMBL" id="KK198754">
    <property type="protein sequence ID" value="KCW86218.1"/>
    <property type="molecule type" value="Genomic_DNA"/>
</dbReference>